<dbReference type="InterPro" id="IPR001091">
    <property type="entry name" value="RM_Methyltransferase"/>
</dbReference>
<keyword evidence="1 4" id="KW-0489">Methyltransferase</keyword>
<sequence>MILKDTRQSLFTQMQEFKENSHKTYTNKKDKQKQSLKTQAENLLTTQQAALWASEYLGKKVSNSNISYLINYGKIANRSKNLKESLIDIEELKNYYDSLSKNNDSLSHPLSFSKYKEAETTKHIHRLHPYKGKFIPQLVEYFLDSHIDELKQESFFKKGDIVLDIFCGSGTTLCVANELGMHAIGLELSIFNTKLANAKVQDYDIKTLESELQRLSKLLESYNTTQGIKAFENVLNQALSEFNAKYFPRDFKRKVALKELDEKSYGKQKELEFLPIYQNLLKEFRIDTSLNTEGSFFEKWYVDSIKQEIMLLKNAIDTAPKDLQEILQIILSRTARSCRATTHSDLATLQEPVTMSYYCKKHGRICKPLFSIQKWFKSYAKDTLKRLQEFKNLKTSTKQICLNADSKNANIMDLLKKQDSDFATLLKSQKIAGIFSSPPYVGLIDYHEQHAYSYDIFGLKRQDSSEIGRLSEGQGKAAQEQYVKDIAQSLKNAKAFLQKDYVIFLVANDKFSLYPKIADLAGMKIIKKYDRPVLNRSERDSKTYSESIFCLKDKNA</sequence>
<dbReference type="GO" id="GO:0008170">
    <property type="term" value="F:N-methyltransferase activity"/>
    <property type="evidence" value="ECO:0007669"/>
    <property type="project" value="InterPro"/>
</dbReference>
<gene>
    <name evidence="4" type="ORF">CAV_1713</name>
</gene>
<proteinExistence type="predicted"/>
<reference evidence="4 5" key="1">
    <citation type="submission" date="2017-07" db="EMBL/GenBank/DDBJ databases">
        <title>Analysis of two Campylobacter avium genomes and identification of a novel hippuricase gene.</title>
        <authorList>
            <person name="Miller W.G."/>
            <person name="Chapman M.H."/>
            <person name="Yee E."/>
            <person name="Revez J."/>
            <person name="Bono J.L."/>
            <person name="Rossi M."/>
        </authorList>
    </citation>
    <scope>NUCLEOTIDE SEQUENCE [LARGE SCALE GENOMIC DNA]</scope>
    <source>
        <strain evidence="4 5">LMG 24591</strain>
    </source>
</reference>
<dbReference type="AlphaFoldDB" id="A0A222MYU9"/>
<evidence type="ECO:0000259" key="3">
    <source>
        <dbReference type="Pfam" id="PF01555"/>
    </source>
</evidence>
<accession>A0A222MYU9</accession>
<evidence type="ECO:0000256" key="2">
    <source>
        <dbReference type="ARBA" id="ARBA00022679"/>
    </source>
</evidence>
<dbReference type="EMBL" id="CP022347">
    <property type="protein sequence ID" value="ASQ31304.1"/>
    <property type="molecule type" value="Genomic_DNA"/>
</dbReference>
<evidence type="ECO:0000256" key="1">
    <source>
        <dbReference type="ARBA" id="ARBA00022603"/>
    </source>
</evidence>
<organism evidence="4 5">
    <name type="scientific">Campylobacter avium LMG 24591</name>
    <dbReference type="NCBI Taxonomy" id="522484"/>
    <lineage>
        <taxon>Bacteria</taxon>
        <taxon>Pseudomonadati</taxon>
        <taxon>Campylobacterota</taxon>
        <taxon>Epsilonproteobacteria</taxon>
        <taxon>Campylobacterales</taxon>
        <taxon>Campylobacteraceae</taxon>
        <taxon>Campylobacter</taxon>
    </lineage>
</organism>
<evidence type="ECO:0000313" key="4">
    <source>
        <dbReference type="EMBL" id="ASQ31304.1"/>
    </source>
</evidence>
<dbReference type="Pfam" id="PF01555">
    <property type="entry name" value="N6_N4_Mtase"/>
    <property type="match status" value="1"/>
</dbReference>
<dbReference type="REBASE" id="213184">
    <property type="entry name" value="M.Cav24591ORF1713P"/>
</dbReference>
<dbReference type="Gene3D" id="3.40.50.150">
    <property type="entry name" value="Vaccinia Virus protein VP39"/>
    <property type="match status" value="2"/>
</dbReference>
<feature type="domain" description="DNA methylase N-4/N-6" evidence="3">
    <location>
        <begin position="33"/>
        <end position="191"/>
    </location>
</feature>
<keyword evidence="5" id="KW-1185">Reference proteome</keyword>
<dbReference type="SUPFAM" id="SSF53335">
    <property type="entry name" value="S-adenosyl-L-methionine-dependent methyltransferases"/>
    <property type="match status" value="2"/>
</dbReference>
<dbReference type="Proteomes" id="UP000201169">
    <property type="component" value="Chromosome"/>
</dbReference>
<dbReference type="GO" id="GO:0032259">
    <property type="term" value="P:methylation"/>
    <property type="evidence" value="ECO:0007669"/>
    <property type="project" value="UniProtKB-KW"/>
</dbReference>
<keyword evidence="2 4" id="KW-0808">Transferase</keyword>
<name>A0A222MYU9_9BACT</name>
<dbReference type="KEGG" id="cavi:CAV_1713"/>
<evidence type="ECO:0000313" key="5">
    <source>
        <dbReference type="Proteomes" id="UP000201169"/>
    </source>
</evidence>
<dbReference type="InterPro" id="IPR002941">
    <property type="entry name" value="DNA_methylase_N4/N6"/>
</dbReference>
<dbReference type="InterPro" id="IPR029063">
    <property type="entry name" value="SAM-dependent_MTases_sf"/>
</dbReference>
<dbReference type="PRINTS" id="PR00508">
    <property type="entry name" value="S21N4MTFRASE"/>
</dbReference>
<dbReference type="GO" id="GO:0003677">
    <property type="term" value="F:DNA binding"/>
    <property type="evidence" value="ECO:0007669"/>
    <property type="project" value="InterPro"/>
</dbReference>
<protein>
    <submittedName>
        <fullName evidence="4">DNA methyltransferase</fullName>
    </submittedName>
</protein>
<dbReference type="RefSeq" id="WP_245807410.1">
    <property type="nucleotide sequence ID" value="NZ_CP022347.1"/>
</dbReference>